<protein>
    <submittedName>
        <fullName evidence="3 4">Lactate dehydrogenase</fullName>
    </submittedName>
</protein>
<accession>A0AAN1MKX4</accession>
<dbReference type="InterPro" id="IPR036111">
    <property type="entry name" value="Mal/L-sulfo/L-lacto_DH-like_sf"/>
</dbReference>
<dbReference type="InterPro" id="IPR043144">
    <property type="entry name" value="Mal/L-sulf/L-lact_DH-like_ah"/>
</dbReference>
<dbReference type="GeneID" id="55530817"/>
<gene>
    <name evidence="3" type="ORF">C2L64_21110</name>
    <name evidence="4" type="ORF">WQE_48508</name>
</gene>
<evidence type="ECO:0000256" key="2">
    <source>
        <dbReference type="ARBA" id="ARBA00023002"/>
    </source>
</evidence>
<keyword evidence="2" id="KW-0560">Oxidoreductase</keyword>
<dbReference type="Gene3D" id="3.30.1370.60">
    <property type="entry name" value="Hypothetical oxidoreductase yiak, domain 2"/>
    <property type="match status" value="1"/>
</dbReference>
<dbReference type="EMBL" id="CP026106">
    <property type="protein sequence ID" value="AUT70855.1"/>
    <property type="molecule type" value="Genomic_DNA"/>
</dbReference>
<evidence type="ECO:0000313" key="6">
    <source>
        <dbReference type="Proteomes" id="UP000236649"/>
    </source>
</evidence>
<dbReference type="SUPFAM" id="SSF89733">
    <property type="entry name" value="L-sulfolactate dehydrogenase-like"/>
    <property type="match status" value="1"/>
</dbReference>
<organism evidence="3 6">
    <name type="scientific">Paraburkholderia hospita</name>
    <dbReference type="NCBI Taxonomy" id="169430"/>
    <lineage>
        <taxon>Bacteria</taxon>
        <taxon>Pseudomonadati</taxon>
        <taxon>Pseudomonadota</taxon>
        <taxon>Betaproteobacteria</taxon>
        <taxon>Burkholderiales</taxon>
        <taxon>Burkholderiaceae</taxon>
        <taxon>Paraburkholderia</taxon>
    </lineage>
</organism>
<dbReference type="PANTHER" id="PTHR11091:SF0">
    <property type="entry name" value="MALATE DEHYDROGENASE"/>
    <property type="match status" value="1"/>
</dbReference>
<evidence type="ECO:0000313" key="4">
    <source>
        <dbReference type="EMBL" id="EIM93624.1"/>
    </source>
</evidence>
<dbReference type="InterPro" id="IPR043143">
    <property type="entry name" value="Mal/L-sulf/L-lact_DH-like_NADP"/>
</dbReference>
<dbReference type="AlphaFoldDB" id="A0AAN1MKX4"/>
<sequence>MAMEKNRYDANSLRDYARNVLGKAGLASGYADDVARTLVEGDLMGHDTHGLALLSGYVRELQAGTMTYDGKPEVISDRAATLLWDGHRLPGPALVHAGIDALMPRVRELGSATLVIRRSHHIACLAAYLLRATESNLVMMLASSDPSVQSVAPFGGTRPLFTPNPIALGVPTSTTPILIDISASVTTNAMSARLHQNGQLFDEPWMLDAHGDATRDPGVLFADPPGTILPLGGLSAGHKGFGLALLIEALTGGLAGFGRADPSEGWGATVFMTLYDPAALGGIEALRRQMDWLGDACRSNAPRVPHDPVRLPGDRAMARRGEQLAHGVRLRPAVVAALEACGARYGIPSLAALDVETGKEAV</sequence>
<dbReference type="GO" id="GO:0016491">
    <property type="term" value="F:oxidoreductase activity"/>
    <property type="evidence" value="ECO:0007669"/>
    <property type="project" value="UniProtKB-KW"/>
</dbReference>
<dbReference type="Pfam" id="PF02615">
    <property type="entry name" value="Ldh_2"/>
    <property type="match status" value="1"/>
</dbReference>
<dbReference type="Proteomes" id="UP000236649">
    <property type="component" value="Chromosome 2"/>
</dbReference>
<dbReference type="Proteomes" id="UP000004980">
    <property type="component" value="Unassembled WGS sequence"/>
</dbReference>
<dbReference type="InterPro" id="IPR003767">
    <property type="entry name" value="Malate/L-lactate_DH-like"/>
</dbReference>
<name>A0AAN1MKX4_9BURK</name>
<reference evidence="3 6" key="2">
    <citation type="submission" date="2018-01" db="EMBL/GenBank/DDBJ databases">
        <title>Species boundaries and ecological features among Paraburkholderia terrae DSMZ17804T, P. hospita DSMZ17164T and P. caribensis DSMZ13236T.</title>
        <authorList>
            <person name="Pratama A.A."/>
        </authorList>
    </citation>
    <scope>NUCLEOTIDE SEQUENCE [LARGE SCALE GENOMIC DNA]</scope>
    <source>
        <strain evidence="3 6">DSM 17164</strain>
    </source>
</reference>
<dbReference type="KEGG" id="phs:C2L64_21110"/>
<dbReference type="Gene3D" id="1.10.1530.10">
    <property type="match status" value="1"/>
</dbReference>
<dbReference type="RefSeq" id="WP_009771107.1">
    <property type="nucleotide sequence ID" value="NZ_AKAU01000302.1"/>
</dbReference>
<keyword evidence="5" id="KW-1185">Reference proteome</keyword>
<evidence type="ECO:0000313" key="5">
    <source>
        <dbReference type="Proteomes" id="UP000004980"/>
    </source>
</evidence>
<dbReference type="PANTHER" id="PTHR11091">
    <property type="entry name" value="OXIDOREDUCTASE-RELATED"/>
    <property type="match status" value="1"/>
</dbReference>
<dbReference type="EMBL" id="AKAU01000302">
    <property type="protein sequence ID" value="EIM93624.1"/>
    <property type="molecule type" value="Genomic_DNA"/>
</dbReference>
<evidence type="ECO:0000313" key="3">
    <source>
        <dbReference type="EMBL" id="AUT70855.1"/>
    </source>
</evidence>
<reference evidence="4 5" key="1">
    <citation type="journal article" date="2012" name="J. Bacteriol.">
        <title>Draft Genome Sequence of the Soil Bacterium Burkholderia terrae Strain BS001, Which Interacts with Fungal Surface Structures.</title>
        <authorList>
            <person name="Nazir R."/>
            <person name="Hansen M.A."/>
            <person name="Sorensen S."/>
            <person name="van Elsas J.D."/>
        </authorList>
    </citation>
    <scope>NUCLEOTIDE SEQUENCE [LARGE SCALE GENOMIC DNA]</scope>
    <source>
        <strain evidence="4 5">BS001</strain>
    </source>
</reference>
<proteinExistence type="inferred from homology"/>
<evidence type="ECO:0000256" key="1">
    <source>
        <dbReference type="ARBA" id="ARBA00006056"/>
    </source>
</evidence>
<comment type="similarity">
    <text evidence="1">Belongs to the LDH2/MDH2 oxidoreductase family.</text>
</comment>